<feature type="domain" description="Transglycosylase SLT" evidence="3">
    <location>
        <begin position="221"/>
        <end position="264"/>
    </location>
</feature>
<dbReference type="Proteomes" id="UP000238362">
    <property type="component" value="Unassembled WGS sequence"/>
</dbReference>
<evidence type="ECO:0000313" key="5">
    <source>
        <dbReference type="Proteomes" id="UP000238362"/>
    </source>
</evidence>
<feature type="region of interest" description="Disordered" evidence="1">
    <location>
        <begin position="1"/>
        <end position="20"/>
    </location>
</feature>
<dbReference type="InterPro" id="IPR023346">
    <property type="entry name" value="Lysozyme-like_dom_sf"/>
</dbReference>
<proteinExistence type="predicted"/>
<feature type="transmembrane region" description="Helical" evidence="2">
    <location>
        <begin position="39"/>
        <end position="61"/>
    </location>
</feature>
<dbReference type="CDD" id="cd13399">
    <property type="entry name" value="Slt35-like"/>
    <property type="match status" value="1"/>
</dbReference>
<accession>A0A2T0M346</accession>
<evidence type="ECO:0000259" key="3">
    <source>
        <dbReference type="Pfam" id="PF13406"/>
    </source>
</evidence>
<organism evidence="4 5">
    <name type="scientific">Prauserella shujinwangii</name>
    <dbReference type="NCBI Taxonomy" id="1453103"/>
    <lineage>
        <taxon>Bacteria</taxon>
        <taxon>Bacillati</taxon>
        <taxon>Actinomycetota</taxon>
        <taxon>Actinomycetes</taxon>
        <taxon>Pseudonocardiales</taxon>
        <taxon>Pseudonocardiaceae</taxon>
        <taxon>Prauserella</taxon>
    </lineage>
</organism>
<feature type="compositionally biased region" description="Acidic residues" evidence="1">
    <location>
        <begin position="1"/>
        <end position="10"/>
    </location>
</feature>
<comment type="caution">
    <text evidence="4">The sequence shown here is derived from an EMBL/GenBank/DDBJ whole genome shotgun (WGS) entry which is preliminary data.</text>
</comment>
<evidence type="ECO:0000256" key="2">
    <source>
        <dbReference type="SAM" id="Phobius"/>
    </source>
</evidence>
<keyword evidence="2" id="KW-0812">Transmembrane</keyword>
<keyword evidence="2" id="KW-0472">Membrane</keyword>
<dbReference type="SUPFAM" id="SSF53955">
    <property type="entry name" value="Lysozyme-like"/>
    <property type="match status" value="1"/>
</dbReference>
<dbReference type="GO" id="GO:0009253">
    <property type="term" value="P:peptidoglycan catabolic process"/>
    <property type="evidence" value="ECO:0007669"/>
    <property type="project" value="TreeGrafter"/>
</dbReference>
<gene>
    <name evidence="4" type="ORF">B0I33_101328</name>
</gene>
<protein>
    <submittedName>
        <fullName evidence="4">Membrane-bound lytic murein transglycosylase B</fullName>
    </submittedName>
</protein>
<dbReference type="EMBL" id="PVNH01000001">
    <property type="protein sequence ID" value="PRX51175.1"/>
    <property type="molecule type" value="Genomic_DNA"/>
</dbReference>
<name>A0A2T0M346_9PSEU</name>
<dbReference type="InterPro" id="IPR031304">
    <property type="entry name" value="SLT_2"/>
</dbReference>
<dbReference type="InterPro" id="IPR043426">
    <property type="entry name" value="MltB-like"/>
</dbReference>
<feature type="compositionally biased region" description="Low complexity" evidence="1">
    <location>
        <begin position="106"/>
        <end position="117"/>
    </location>
</feature>
<dbReference type="AlphaFoldDB" id="A0A2T0M346"/>
<evidence type="ECO:0000313" key="4">
    <source>
        <dbReference type="EMBL" id="PRX51175.1"/>
    </source>
</evidence>
<dbReference type="PANTHER" id="PTHR30163">
    <property type="entry name" value="MEMBRANE-BOUND LYTIC MUREIN TRANSGLYCOSYLASE B"/>
    <property type="match status" value="1"/>
</dbReference>
<reference evidence="4 5" key="1">
    <citation type="submission" date="2018-03" db="EMBL/GenBank/DDBJ databases">
        <title>Genomic Encyclopedia of Type Strains, Phase III (KMG-III): the genomes of soil and plant-associated and newly described type strains.</title>
        <authorList>
            <person name="Whitman W."/>
        </authorList>
    </citation>
    <scope>NUCLEOTIDE SEQUENCE [LARGE SCALE GENOMIC DNA]</scope>
    <source>
        <strain evidence="4 5">CGMCC 4.7125</strain>
    </source>
</reference>
<keyword evidence="5" id="KW-1185">Reference proteome</keyword>
<dbReference type="PANTHER" id="PTHR30163:SF8">
    <property type="entry name" value="LYTIC MUREIN TRANSGLYCOSYLASE"/>
    <property type="match status" value="1"/>
</dbReference>
<sequence length="308" mass="31182">MHGAEVDDAADGAHGAHGSDTAVHAVDAPRQPGRPALAVLGRLLIVVAVLGSAAGGVWLVARAAAPEASPTTTDIPALQVEAADVEPGSAAPVANTVAGAQGPGGRAPQPQPQRQRPTGLADWAQRTSAVIGVPARALVAYGNAELVLRDVQPGCRVSWATLAGIGRIESDHGRYGGAVLGEDGTPSKPIIGVPLNGSSGVRSISDTDGGRLDGDAVHDRAVGPMQFIPGTWARWGSDATGDGLADPQQIDDAALSAARYLCAGGRDMASADGWWAGILSYNNSVEYAQKVFGLADGYARQARAVTSG</sequence>
<dbReference type="GO" id="GO:0008933">
    <property type="term" value="F:peptidoglycan lytic transglycosylase activity"/>
    <property type="evidence" value="ECO:0007669"/>
    <property type="project" value="TreeGrafter"/>
</dbReference>
<feature type="region of interest" description="Disordered" evidence="1">
    <location>
        <begin position="94"/>
        <end position="119"/>
    </location>
</feature>
<dbReference type="Pfam" id="PF13406">
    <property type="entry name" value="SLT_2"/>
    <property type="match status" value="1"/>
</dbReference>
<keyword evidence="2" id="KW-1133">Transmembrane helix</keyword>
<dbReference type="Gene3D" id="1.10.530.10">
    <property type="match status" value="1"/>
</dbReference>
<evidence type="ECO:0000256" key="1">
    <source>
        <dbReference type="SAM" id="MobiDB-lite"/>
    </source>
</evidence>